<proteinExistence type="predicted"/>
<evidence type="ECO:0000256" key="1">
    <source>
        <dbReference type="ARBA" id="ARBA00022801"/>
    </source>
</evidence>
<dbReference type="GO" id="GO:0016787">
    <property type="term" value="F:hydrolase activity"/>
    <property type="evidence" value="ECO:0007669"/>
    <property type="project" value="UniProtKB-KW"/>
</dbReference>
<reference evidence="4" key="1">
    <citation type="journal article" date="2019" name="Int. J. Syst. Evol. Microbiol.">
        <title>The Global Catalogue of Microorganisms (GCM) 10K type strain sequencing project: providing services to taxonomists for standard genome sequencing and annotation.</title>
        <authorList>
            <consortium name="The Broad Institute Genomics Platform"/>
            <consortium name="The Broad Institute Genome Sequencing Center for Infectious Disease"/>
            <person name="Wu L."/>
            <person name="Ma J."/>
        </authorList>
    </citation>
    <scope>NUCLEOTIDE SEQUENCE [LARGE SCALE GENOMIC DNA]</scope>
    <source>
        <strain evidence="4">CCUG 62982</strain>
    </source>
</reference>
<evidence type="ECO:0000259" key="2">
    <source>
        <dbReference type="Pfam" id="PF07859"/>
    </source>
</evidence>
<evidence type="ECO:0000313" key="4">
    <source>
        <dbReference type="Proteomes" id="UP001596977"/>
    </source>
</evidence>
<gene>
    <name evidence="3" type="ORF">ACFQ1E_04675</name>
</gene>
<dbReference type="InterPro" id="IPR029058">
    <property type="entry name" value="AB_hydrolase_fold"/>
</dbReference>
<dbReference type="PANTHER" id="PTHR48081">
    <property type="entry name" value="AB HYDROLASE SUPERFAMILY PROTEIN C4A8.06C"/>
    <property type="match status" value="1"/>
</dbReference>
<keyword evidence="4" id="KW-1185">Reference proteome</keyword>
<dbReference type="InterPro" id="IPR013094">
    <property type="entry name" value="AB_hydrolase_3"/>
</dbReference>
<dbReference type="Pfam" id="PF07859">
    <property type="entry name" value="Abhydrolase_3"/>
    <property type="match status" value="1"/>
</dbReference>
<dbReference type="SUPFAM" id="SSF53474">
    <property type="entry name" value="alpha/beta-Hydrolases"/>
    <property type="match status" value="1"/>
</dbReference>
<dbReference type="Gene3D" id="3.40.50.1820">
    <property type="entry name" value="alpha/beta hydrolase"/>
    <property type="match status" value="1"/>
</dbReference>
<dbReference type="InterPro" id="IPR050300">
    <property type="entry name" value="GDXG_lipolytic_enzyme"/>
</dbReference>
<accession>A0ABW3H4N8</accession>
<sequence>MHSTFRGGRPFFGAEAAPVSAVRTVEGSVMAAAAPTVERPPAGSRHLVEPDLLAFIDQAPPLSLTTETLPMLRQGFGTRLGLEEDPLAVEAVEVIRRTVPGRGGDPGVGVVLHLPRAPGAPRGAILHMHGGGYVTGNPDALIPAHRRLAATLGCVIASVDYRLAPETRFPGAVEDCYAVLAWLYASADALCIDRSLIGVMGESAGGGLAAALALLARDRGEFGLAFQHLVYPMIDDRTGTSGESNRFAGEFVWTARSNRFGWKCLLGAEPGGPGVSPYAAAARAEDLSGLPPAFINTGALDLFVDEDIAYAHRLVRSGVPTELHVYPGAYHGFHFVAEAGATRRAYADSHDALRRALSGNRPA</sequence>
<protein>
    <submittedName>
        <fullName evidence="3">Alpha/beta hydrolase</fullName>
    </submittedName>
</protein>
<evidence type="ECO:0000313" key="3">
    <source>
        <dbReference type="EMBL" id="MFD0945625.1"/>
    </source>
</evidence>
<dbReference type="EMBL" id="JBHTJG010000001">
    <property type="protein sequence ID" value="MFD0945625.1"/>
    <property type="molecule type" value="Genomic_DNA"/>
</dbReference>
<dbReference type="RefSeq" id="WP_264942140.1">
    <property type="nucleotide sequence ID" value="NZ_JAPDRA010000001.1"/>
</dbReference>
<feature type="domain" description="Alpha/beta hydrolase fold-3" evidence="2">
    <location>
        <begin position="125"/>
        <end position="334"/>
    </location>
</feature>
<keyword evidence="1 3" id="KW-0378">Hydrolase</keyword>
<organism evidence="3 4">
    <name type="scientific">Sphingomonas canadensis</name>
    <dbReference type="NCBI Taxonomy" id="1219257"/>
    <lineage>
        <taxon>Bacteria</taxon>
        <taxon>Pseudomonadati</taxon>
        <taxon>Pseudomonadota</taxon>
        <taxon>Alphaproteobacteria</taxon>
        <taxon>Sphingomonadales</taxon>
        <taxon>Sphingomonadaceae</taxon>
        <taxon>Sphingomonas</taxon>
    </lineage>
</organism>
<dbReference type="PANTHER" id="PTHR48081:SF8">
    <property type="entry name" value="ALPHA_BETA HYDROLASE FOLD-3 DOMAIN-CONTAINING PROTEIN-RELATED"/>
    <property type="match status" value="1"/>
</dbReference>
<comment type="caution">
    <text evidence="3">The sequence shown here is derived from an EMBL/GenBank/DDBJ whole genome shotgun (WGS) entry which is preliminary data.</text>
</comment>
<name>A0ABW3H4N8_9SPHN</name>
<dbReference type="Proteomes" id="UP001596977">
    <property type="component" value="Unassembled WGS sequence"/>
</dbReference>